<evidence type="ECO:0000313" key="1">
    <source>
        <dbReference type="EMBL" id="EOB04918.1"/>
    </source>
</evidence>
<proteinExistence type="predicted"/>
<sequence length="364" mass="40596">MGQYWPKIHPYYIWTAWEVSQSGQDVGVASSGCSPGLDFSCIPPLLLPCPERGREKLGAKPNISWWALFESKFEGVSPAAGERGKVKTKLEARNKTFLNWRKEQRAEDKNGSKPMLGHVLSPGLEEFGGASFFSTSSESTDGLLFAKSGTENRKVKREQRQLLSVLQEEWSVEIKHQSRVLGLTQMVVLEVWGSRQPGLPLGEVCSPNCEERLGGSCWRLELCAVSHRLEPVEKAENPYNMDGVEMSLLELLVSLISCLEHADLVLYGLQHWLLRAQTCPLVSAATLTAQQATFHPCSSDADLPAWGVLVQVSDWGVLVPLTYSRAQCRRVLVLGCLLQTEIAELWKERDASRLQGQHNLIVWL</sequence>
<dbReference type="AlphaFoldDB" id="R0LWS7"/>
<dbReference type="Proteomes" id="UP000296049">
    <property type="component" value="Unassembled WGS sequence"/>
</dbReference>
<organism evidence="1 2">
    <name type="scientific">Anas platyrhynchos</name>
    <name type="common">Mallard</name>
    <name type="synonym">Anas boschas</name>
    <dbReference type="NCBI Taxonomy" id="8839"/>
    <lineage>
        <taxon>Eukaryota</taxon>
        <taxon>Metazoa</taxon>
        <taxon>Chordata</taxon>
        <taxon>Craniata</taxon>
        <taxon>Vertebrata</taxon>
        <taxon>Euteleostomi</taxon>
        <taxon>Archelosauria</taxon>
        <taxon>Archosauria</taxon>
        <taxon>Dinosauria</taxon>
        <taxon>Saurischia</taxon>
        <taxon>Theropoda</taxon>
        <taxon>Coelurosauria</taxon>
        <taxon>Aves</taxon>
        <taxon>Neognathae</taxon>
        <taxon>Galloanserae</taxon>
        <taxon>Anseriformes</taxon>
        <taxon>Anatidae</taxon>
        <taxon>Anatinae</taxon>
        <taxon>Anas</taxon>
    </lineage>
</organism>
<accession>R0LWS7</accession>
<protein>
    <submittedName>
        <fullName evidence="1">Uncharacterized protein</fullName>
    </submittedName>
</protein>
<dbReference type="EMBL" id="KB742735">
    <property type="protein sequence ID" value="EOB04918.1"/>
    <property type="molecule type" value="Genomic_DNA"/>
</dbReference>
<name>R0LWS7_ANAPL</name>
<gene>
    <name evidence="1" type="ORF">Anapl_13859</name>
</gene>
<keyword evidence="2" id="KW-1185">Reference proteome</keyword>
<evidence type="ECO:0000313" key="2">
    <source>
        <dbReference type="Proteomes" id="UP000296049"/>
    </source>
</evidence>
<reference evidence="2" key="1">
    <citation type="journal article" date="2013" name="Nat. Genet.">
        <title>The duck genome and transcriptome provide insight into an avian influenza virus reservoir species.</title>
        <authorList>
            <person name="Huang Y."/>
            <person name="Li Y."/>
            <person name="Burt D.W."/>
            <person name="Chen H."/>
            <person name="Zhang Y."/>
            <person name="Qian W."/>
            <person name="Kim H."/>
            <person name="Gan S."/>
            <person name="Zhao Y."/>
            <person name="Li J."/>
            <person name="Yi K."/>
            <person name="Feng H."/>
            <person name="Zhu P."/>
            <person name="Li B."/>
            <person name="Liu Q."/>
            <person name="Fairley S."/>
            <person name="Magor K.E."/>
            <person name="Du Z."/>
            <person name="Hu X."/>
            <person name="Goodman L."/>
            <person name="Tafer H."/>
            <person name="Vignal A."/>
            <person name="Lee T."/>
            <person name="Kim K.W."/>
            <person name="Sheng Z."/>
            <person name="An Y."/>
            <person name="Searle S."/>
            <person name="Herrero J."/>
            <person name="Groenen M.A."/>
            <person name="Crooijmans R.P."/>
            <person name="Faraut T."/>
            <person name="Cai Q."/>
            <person name="Webster R.G."/>
            <person name="Aldridge J.R."/>
            <person name="Warren W.C."/>
            <person name="Bartschat S."/>
            <person name="Kehr S."/>
            <person name="Marz M."/>
            <person name="Stadler P.F."/>
            <person name="Smith J."/>
            <person name="Kraus R.H."/>
            <person name="Zhao Y."/>
            <person name="Ren L."/>
            <person name="Fei J."/>
            <person name="Morisson M."/>
            <person name="Kaiser P."/>
            <person name="Griffin D.K."/>
            <person name="Rao M."/>
            <person name="Pitel F."/>
            <person name="Wang J."/>
            <person name="Li N."/>
        </authorList>
    </citation>
    <scope>NUCLEOTIDE SEQUENCE [LARGE SCALE GENOMIC DNA]</scope>
</reference>